<dbReference type="PANTHER" id="PTHR36973:SF4">
    <property type="entry name" value="NODULATION PROTEIN"/>
    <property type="match status" value="1"/>
</dbReference>
<dbReference type="InterPro" id="IPR006342">
    <property type="entry name" value="FkbM_mtfrase"/>
</dbReference>
<dbReference type="AlphaFoldDB" id="A0A1P9X1T8"/>
<dbReference type="STRING" id="1178516.AWR27_21110"/>
<evidence type="ECO:0000259" key="1">
    <source>
        <dbReference type="Pfam" id="PF05050"/>
    </source>
</evidence>
<dbReference type="GO" id="GO:0008171">
    <property type="term" value="F:O-methyltransferase activity"/>
    <property type="evidence" value="ECO:0007669"/>
    <property type="project" value="TreeGrafter"/>
</dbReference>
<dbReference type="Gene3D" id="3.40.50.150">
    <property type="entry name" value="Vaccinia Virus protein VP39"/>
    <property type="match status" value="1"/>
</dbReference>
<organism evidence="2 3">
    <name type="scientific">Spirosoma montaniterrae</name>
    <dbReference type="NCBI Taxonomy" id="1178516"/>
    <lineage>
        <taxon>Bacteria</taxon>
        <taxon>Pseudomonadati</taxon>
        <taxon>Bacteroidota</taxon>
        <taxon>Cytophagia</taxon>
        <taxon>Cytophagales</taxon>
        <taxon>Cytophagaceae</taxon>
        <taxon>Spirosoma</taxon>
    </lineage>
</organism>
<dbReference type="EMBL" id="CP014263">
    <property type="protein sequence ID" value="AQG81587.1"/>
    <property type="molecule type" value="Genomic_DNA"/>
</dbReference>
<gene>
    <name evidence="2" type="ORF">AWR27_21110</name>
</gene>
<dbReference type="PANTHER" id="PTHR36973">
    <property type="entry name" value="SLL1456 PROTEIN-RELATED"/>
    <property type="match status" value="1"/>
</dbReference>
<dbReference type="Pfam" id="PF05050">
    <property type="entry name" value="Methyltransf_21"/>
    <property type="match status" value="1"/>
</dbReference>
<dbReference type="RefSeq" id="WP_077133052.1">
    <property type="nucleotide sequence ID" value="NZ_CP014263.1"/>
</dbReference>
<dbReference type="KEGG" id="smon:AWR27_21110"/>
<evidence type="ECO:0000313" key="3">
    <source>
        <dbReference type="Proteomes" id="UP000187941"/>
    </source>
</evidence>
<dbReference type="Proteomes" id="UP000187941">
    <property type="component" value="Chromosome"/>
</dbReference>
<dbReference type="OrthoDB" id="9812600at2"/>
<sequence>MKLAKYIDDFFFLLTNPRLVRWIPHGLQIQPNRAYRAPWLHDLAIDTILDIGANVGQAAINFCSLFPSAYVHSFEPIPACFAKLEYVANVFKNLSAYNYAIGDKTGEVPFNQNAYSPASSILRMSDEHRRSYPKTNQSKEIHVPVRRLDDVASELNLSGNILIKIDVQGYERNVIAGGVDTFNKARIVIIETAIKSLYEGDSSFHEIYQTLTNFGYAYYGSLEQLVDPKTGVILQQDAIFVKQ</sequence>
<evidence type="ECO:0000313" key="2">
    <source>
        <dbReference type="EMBL" id="AQG81587.1"/>
    </source>
</evidence>
<reference evidence="2 3" key="1">
    <citation type="submission" date="2016-01" db="EMBL/GenBank/DDBJ databases">
        <authorList>
            <person name="Oliw E.H."/>
        </authorList>
    </citation>
    <scope>NUCLEOTIDE SEQUENCE [LARGE SCALE GENOMIC DNA]</scope>
    <source>
        <strain evidence="2 3">DY10</strain>
    </source>
</reference>
<dbReference type="SUPFAM" id="SSF53335">
    <property type="entry name" value="S-adenosyl-L-methionine-dependent methyltransferases"/>
    <property type="match status" value="1"/>
</dbReference>
<feature type="domain" description="Methyltransferase FkbM" evidence="1">
    <location>
        <begin position="50"/>
        <end position="217"/>
    </location>
</feature>
<dbReference type="InterPro" id="IPR029063">
    <property type="entry name" value="SAM-dependent_MTases_sf"/>
</dbReference>
<dbReference type="InterPro" id="IPR053188">
    <property type="entry name" value="FkbM_Methyltransferase"/>
</dbReference>
<proteinExistence type="predicted"/>
<protein>
    <recommendedName>
        <fullName evidence="1">Methyltransferase FkbM domain-containing protein</fullName>
    </recommendedName>
</protein>
<dbReference type="NCBIfam" id="TIGR01444">
    <property type="entry name" value="fkbM_fam"/>
    <property type="match status" value="1"/>
</dbReference>
<name>A0A1P9X1T8_9BACT</name>
<keyword evidence="3" id="KW-1185">Reference proteome</keyword>
<accession>A0A1P9X1T8</accession>